<evidence type="ECO:0000313" key="3">
    <source>
        <dbReference type="Proteomes" id="UP000006512"/>
    </source>
</evidence>
<sequence length="167" mass="18914">MPLLYLAAAFYLLTGLYAARLLMRYESLDVALDLIEGKQRPFWSRYQTAYLTAGSLVIALSGLFSLFRLDLALYAALFAVAQQAAYFYYLAPRHMDPHDPPDPKGRRSSQNAYLGFCVFALALAWAFWAHHLRPVTALSPIEMMLAGGCGLAWIGYVVWLFLPRRWV</sequence>
<feature type="transmembrane region" description="Helical" evidence="1">
    <location>
        <begin position="71"/>
        <end position="91"/>
    </location>
</feature>
<dbReference type="Proteomes" id="UP000006512">
    <property type="component" value="Unassembled WGS sequence"/>
</dbReference>
<dbReference type="STRING" id="715226.ABI_11680"/>
<reference evidence="3" key="1">
    <citation type="submission" date="2011-03" db="EMBL/GenBank/DDBJ databases">
        <title>Draft genome sequence of Brevundimonas diminuta.</title>
        <authorList>
            <person name="Brown P.J.B."/>
            <person name="Buechlein A."/>
            <person name="Hemmerich C."/>
            <person name="Brun Y.V."/>
        </authorList>
    </citation>
    <scope>NUCLEOTIDE SEQUENCE [LARGE SCALE GENOMIC DNA]</scope>
    <source>
        <strain evidence="3">C19</strain>
    </source>
</reference>
<keyword evidence="1" id="KW-1133">Transmembrane helix</keyword>
<name>F4QHJ4_9CAUL</name>
<dbReference type="OrthoDB" id="8448837at2"/>
<keyword evidence="3" id="KW-1185">Reference proteome</keyword>
<keyword evidence="1" id="KW-0812">Transmembrane</keyword>
<feature type="transmembrane region" description="Helical" evidence="1">
    <location>
        <begin position="111"/>
        <end position="129"/>
    </location>
</feature>
<dbReference type="HOGENOM" id="CLU_1591229_0_0_5"/>
<accession>F4QHJ4</accession>
<proteinExistence type="predicted"/>
<evidence type="ECO:0000256" key="1">
    <source>
        <dbReference type="SAM" id="Phobius"/>
    </source>
</evidence>
<dbReference type="AlphaFoldDB" id="F4QHJ4"/>
<evidence type="ECO:0000313" key="2">
    <source>
        <dbReference type="EMBL" id="EGF92731.1"/>
    </source>
</evidence>
<organism evidence="2 3">
    <name type="scientific">Asticcacaulis biprosthecium C19</name>
    <dbReference type="NCBI Taxonomy" id="715226"/>
    <lineage>
        <taxon>Bacteria</taxon>
        <taxon>Pseudomonadati</taxon>
        <taxon>Pseudomonadota</taxon>
        <taxon>Alphaproteobacteria</taxon>
        <taxon>Caulobacterales</taxon>
        <taxon>Caulobacteraceae</taxon>
        <taxon>Asticcacaulis</taxon>
    </lineage>
</organism>
<keyword evidence="1" id="KW-0472">Membrane</keyword>
<protein>
    <submittedName>
        <fullName evidence="2">Putative membrane protein</fullName>
    </submittedName>
</protein>
<feature type="transmembrane region" description="Helical" evidence="1">
    <location>
        <begin position="42"/>
        <end position="64"/>
    </location>
</feature>
<feature type="transmembrane region" description="Helical" evidence="1">
    <location>
        <begin position="141"/>
        <end position="162"/>
    </location>
</feature>
<dbReference type="RefSeq" id="WP_006271912.1">
    <property type="nucleotide sequence ID" value="NZ_GL883077.1"/>
</dbReference>
<gene>
    <name evidence="2" type="ORF">ABI_11680</name>
</gene>
<dbReference type="EMBL" id="GL883077">
    <property type="protein sequence ID" value="EGF92731.1"/>
    <property type="molecule type" value="Genomic_DNA"/>
</dbReference>